<dbReference type="EMBL" id="CP053892">
    <property type="protein sequence ID" value="QKG21071.1"/>
    <property type="molecule type" value="Genomic_DNA"/>
</dbReference>
<keyword evidence="3" id="KW-1185">Reference proteome</keyword>
<reference evidence="2 3" key="1">
    <citation type="submission" date="2020-05" db="EMBL/GenBank/DDBJ databases">
        <title>Actinomadura verrucosospora NRRL-B18236 (PFL_A860) Genome sequencing and assembly.</title>
        <authorList>
            <person name="Samborskyy M."/>
        </authorList>
    </citation>
    <scope>NUCLEOTIDE SEQUENCE [LARGE SCALE GENOMIC DNA]</scope>
    <source>
        <strain evidence="2 3">NRRL:B18236</strain>
    </source>
</reference>
<dbReference type="Proteomes" id="UP000501240">
    <property type="component" value="Chromosome"/>
</dbReference>
<dbReference type="AlphaFoldDB" id="A0A7D3VX35"/>
<sequence>MTSKAGRIESAIEELRKLISTWGSCLQDMDEIKKYYEFGEEYSSTLQELLNIEGIISYHTEKALRAEIRTMTENRQDEESDDSWLGEIESMAQEMGLEEELRAEIEYERSNTAEYYADREYDDDALSPRWHDVTHSATRQSEGSEDSYIDGIFRHMS</sequence>
<proteinExistence type="predicted"/>
<feature type="region of interest" description="Disordered" evidence="1">
    <location>
        <begin position="132"/>
        <end position="157"/>
    </location>
</feature>
<organism evidence="2 3">
    <name type="scientific">Actinomadura verrucosospora</name>
    <dbReference type="NCBI Taxonomy" id="46165"/>
    <lineage>
        <taxon>Bacteria</taxon>
        <taxon>Bacillati</taxon>
        <taxon>Actinomycetota</taxon>
        <taxon>Actinomycetes</taxon>
        <taxon>Streptosporangiales</taxon>
        <taxon>Thermomonosporaceae</taxon>
        <taxon>Actinomadura</taxon>
    </lineage>
</organism>
<protein>
    <submittedName>
        <fullName evidence="2">DNA topoisomerase IV subunit A</fullName>
    </submittedName>
</protein>
<evidence type="ECO:0000256" key="1">
    <source>
        <dbReference type="SAM" id="MobiDB-lite"/>
    </source>
</evidence>
<evidence type="ECO:0000313" key="2">
    <source>
        <dbReference type="EMBL" id="QKG21071.1"/>
    </source>
</evidence>
<name>A0A7D3VX35_ACTVE</name>
<evidence type="ECO:0000313" key="3">
    <source>
        <dbReference type="Proteomes" id="UP000501240"/>
    </source>
</evidence>
<dbReference type="GO" id="GO:0016853">
    <property type="term" value="F:isomerase activity"/>
    <property type="evidence" value="ECO:0007669"/>
    <property type="project" value="UniProtKB-KW"/>
</dbReference>
<keyword evidence="2" id="KW-0413">Isomerase</keyword>
<accession>A0A7D3VX35</accession>
<gene>
    <name evidence="2" type="ORF">ACTIVE_2709</name>
</gene>